<feature type="signal peptide" evidence="2">
    <location>
        <begin position="1"/>
        <end position="19"/>
    </location>
</feature>
<reference evidence="4" key="2">
    <citation type="submission" date="2025-08" db="UniProtKB">
        <authorList>
            <consortium name="RefSeq"/>
        </authorList>
    </citation>
    <scope>IDENTIFICATION</scope>
    <source>
        <tissue evidence="4">Whole sample</tissue>
    </source>
</reference>
<name>A0A8B8AX08_CRAVI</name>
<evidence type="ECO:0000313" key="3">
    <source>
        <dbReference type="Proteomes" id="UP000694844"/>
    </source>
</evidence>
<dbReference type="Proteomes" id="UP000694844">
    <property type="component" value="Chromosome 1"/>
</dbReference>
<keyword evidence="3" id="KW-1185">Reference proteome</keyword>
<organism evidence="3 4">
    <name type="scientific">Crassostrea virginica</name>
    <name type="common">Eastern oyster</name>
    <dbReference type="NCBI Taxonomy" id="6565"/>
    <lineage>
        <taxon>Eukaryota</taxon>
        <taxon>Metazoa</taxon>
        <taxon>Spiralia</taxon>
        <taxon>Lophotrochozoa</taxon>
        <taxon>Mollusca</taxon>
        <taxon>Bivalvia</taxon>
        <taxon>Autobranchia</taxon>
        <taxon>Pteriomorphia</taxon>
        <taxon>Ostreida</taxon>
        <taxon>Ostreoidea</taxon>
        <taxon>Ostreidae</taxon>
        <taxon>Crassostrea</taxon>
    </lineage>
</organism>
<dbReference type="GeneID" id="111105691"/>
<accession>A0A8B8AX08</accession>
<feature type="compositionally biased region" description="Low complexity" evidence="1">
    <location>
        <begin position="45"/>
        <end position="60"/>
    </location>
</feature>
<keyword evidence="2" id="KW-0732">Signal</keyword>
<feature type="chain" id="PRO_5034853208" evidence="2">
    <location>
        <begin position="20"/>
        <end position="143"/>
    </location>
</feature>
<reference evidence="3" key="1">
    <citation type="submission" date="2024-06" db="UniProtKB">
        <authorList>
            <consortium name="RefSeq"/>
        </authorList>
    </citation>
    <scope>NUCLEOTIDE SEQUENCE [LARGE SCALE GENOMIC DNA]</scope>
</reference>
<feature type="region of interest" description="Disordered" evidence="1">
    <location>
        <begin position="44"/>
        <end position="80"/>
    </location>
</feature>
<evidence type="ECO:0000256" key="1">
    <source>
        <dbReference type="SAM" id="MobiDB-lite"/>
    </source>
</evidence>
<dbReference type="RefSeq" id="XP_022295762.1">
    <property type="nucleotide sequence ID" value="XM_022440054.1"/>
</dbReference>
<evidence type="ECO:0000256" key="2">
    <source>
        <dbReference type="SAM" id="SignalP"/>
    </source>
</evidence>
<sequence>MLRASVCLGVVFLLVGAQSRLYQDDVYTTNTVGNPRLRSSRLGGVSTVTTRRSETQTTRQDLNHGGRRGTLGGSLTEGHLTGRLYNNDRVGGLTHSRYGHNDNLRNSNYDTLRNNNYDTLGNSNYDTLGNNNYDNQYDNVRRL</sequence>
<evidence type="ECO:0000313" key="4">
    <source>
        <dbReference type="RefSeq" id="XP_022295762.1"/>
    </source>
</evidence>
<proteinExistence type="predicted"/>
<protein>
    <submittedName>
        <fullName evidence="4">Uncharacterized protein LOC111105691</fullName>
    </submittedName>
</protein>
<dbReference type="AlphaFoldDB" id="A0A8B8AX08"/>
<gene>
    <name evidence="4" type="primary">LOC111105691</name>
</gene>
<dbReference type="KEGG" id="cvn:111105691"/>